<organism evidence="6 7">
    <name type="scientific">Leptolyngbya boryana NIES-2135</name>
    <dbReference type="NCBI Taxonomy" id="1973484"/>
    <lineage>
        <taxon>Bacteria</taxon>
        <taxon>Bacillati</taxon>
        <taxon>Cyanobacteriota</taxon>
        <taxon>Cyanophyceae</taxon>
        <taxon>Leptolyngbyales</taxon>
        <taxon>Leptolyngbyaceae</taxon>
        <taxon>Leptolyngbya group</taxon>
        <taxon>Leptolyngbya</taxon>
    </lineage>
</organism>
<dbReference type="SUPFAM" id="SSF88659">
    <property type="entry name" value="Sigma3 and sigma4 domains of RNA polymerase sigma factors"/>
    <property type="match status" value="1"/>
</dbReference>
<dbReference type="Pfam" id="PF04542">
    <property type="entry name" value="Sigma70_r2"/>
    <property type="match status" value="1"/>
</dbReference>
<dbReference type="AlphaFoldDB" id="A0A1Z4JP93"/>
<evidence type="ECO:0000256" key="4">
    <source>
        <dbReference type="ARBA" id="ARBA00023163"/>
    </source>
</evidence>
<dbReference type="GO" id="GO:0003677">
    <property type="term" value="F:DNA binding"/>
    <property type="evidence" value="ECO:0007669"/>
    <property type="project" value="UniProtKB-KW"/>
</dbReference>
<dbReference type="PANTHER" id="PTHR30385">
    <property type="entry name" value="SIGMA FACTOR F FLAGELLAR"/>
    <property type="match status" value="1"/>
</dbReference>
<protein>
    <submittedName>
        <fullName evidence="6">Sigma factor SigF</fullName>
    </submittedName>
</protein>
<dbReference type="Gene3D" id="1.20.140.160">
    <property type="match status" value="1"/>
</dbReference>
<dbReference type="PROSITE" id="PS00715">
    <property type="entry name" value="SIGMA70_1"/>
    <property type="match status" value="1"/>
</dbReference>
<dbReference type="InterPro" id="IPR013325">
    <property type="entry name" value="RNA_pol_sigma_r2"/>
</dbReference>
<evidence type="ECO:0000256" key="3">
    <source>
        <dbReference type="ARBA" id="ARBA00023125"/>
    </source>
</evidence>
<dbReference type="GO" id="GO:0006352">
    <property type="term" value="P:DNA-templated transcription initiation"/>
    <property type="evidence" value="ECO:0007669"/>
    <property type="project" value="InterPro"/>
</dbReference>
<keyword evidence="7" id="KW-1185">Reference proteome</keyword>
<accession>A0A1Z4JP93</accession>
<reference evidence="6 7" key="1">
    <citation type="submission" date="2017-06" db="EMBL/GenBank/DDBJ databases">
        <title>Genome sequencing of cyanobaciteial culture collection at National Institute for Environmental Studies (NIES).</title>
        <authorList>
            <person name="Hirose Y."/>
            <person name="Shimura Y."/>
            <person name="Fujisawa T."/>
            <person name="Nakamura Y."/>
            <person name="Kawachi M."/>
        </authorList>
    </citation>
    <scope>NUCLEOTIDE SEQUENCE [LARGE SCALE GENOMIC DNA]</scope>
    <source>
        <strain evidence="6 7">NIES-2135</strain>
    </source>
</reference>
<evidence type="ECO:0000256" key="1">
    <source>
        <dbReference type="ARBA" id="ARBA00023015"/>
    </source>
</evidence>
<gene>
    <name evidence="6" type="ORF">NIES2135_53500</name>
</gene>
<dbReference type="EMBL" id="AP018203">
    <property type="protein sequence ID" value="BAY58477.1"/>
    <property type="molecule type" value="Genomic_DNA"/>
</dbReference>
<dbReference type="SUPFAM" id="SSF88946">
    <property type="entry name" value="Sigma2 domain of RNA polymerase sigma factors"/>
    <property type="match status" value="1"/>
</dbReference>
<keyword evidence="3" id="KW-0238">DNA-binding</keyword>
<evidence type="ECO:0000313" key="6">
    <source>
        <dbReference type="EMBL" id="BAY58477.1"/>
    </source>
</evidence>
<keyword evidence="4" id="KW-0804">Transcription</keyword>
<dbReference type="PANTHER" id="PTHR30385:SF4">
    <property type="entry name" value="RNA POLYMERASE SIGMA-E FACTOR"/>
    <property type="match status" value="1"/>
</dbReference>
<keyword evidence="1" id="KW-0805">Transcription regulation</keyword>
<dbReference type="InterPro" id="IPR000943">
    <property type="entry name" value="RNA_pol_sigma70"/>
</dbReference>
<dbReference type="NCBIfam" id="TIGR02937">
    <property type="entry name" value="sigma70-ECF"/>
    <property type="match status" value="1"/>
</dbReference>
<dbReference type="InterPro" id="IPR014284">
    <property type="entry name" value="RNA_pol_sigma-70_dom"/>
</dbReference>
<evidence type="ECO:0000259" key="5">
    <source>
        <dbReference type="PROSITE" id="PS00715"/>
    </source>
</evidence>
<evidence type="ECO:0000313" key="7">
    <source>
        <dbReference type="Proteomes" id="UP000217895"/>
    </source>
</evidence>
<proteinExistence type="predicted"/>
<dbReference type="GO" id="GO:0016987">
    <property type="term" value="F:sigma factor activity"/>
    <property type="evidence" value="ECO:0007669"/>
    <property type="project" value="UniProtKB-KW"/>
</dbReference>
<dbReference type="InterPro" id="IPR007627">
    <property type="entry name" value="RNA_pol_sigma70_r2"/>
</dbReference>
<feature type="domain" description="RNA polymerase sigma-70" evidence="5">
    <location>
        <begin position="36"/>
        <end position="49"/>
    </location>
</feature>
<dbReference type="Proteomes" id="UP000217895">
    <property type="component" value="Chromosome"/>
</dbReference>
<dbReference type="Gene3D" id="1.20.120.1810">
    <property type="match status" value="1"/>
</dbReference>
<evidence type="ECO:0000256" key="2">
    <source>
        <dbReference type="ARBA" id="ARBA00023082"/>
    </source>
</evidence>
<sequence>MTTQTRREIQRIAEQNLNLVRKIASRFSSEAETFDDFVSIGTIGLMKAVERFDESKGFAFSTFAVPYIKGEILHYIRSAKGELIRHRRGERRQYIQSLDAPLSSDSETTRLDIVADDLIVVEPDDEQVQLKAILNQLTYPSREVLLLTQLNGLRKKEAAAWFEVDPTTIQRWLSKAQVEIEAAKQDHRFKTQTYKRERNALPYRDDISKELVFPEFKSRCQVCDRIFALWKKPSRIPQTCSSVCARKLSAQANSINIWSDAELDFLKSRIGKMPTAKIYESFHVAAAHHGWTDRTDVALKVKITRLAKSVKCVDDGWSMTDLAKRLDVPVDRIRVWKKRGLKTEMVARGITGQCVIYRVALHEFCTEHFWRFSGIDIDRLSEILGDRALAEKCAAQPLKKKRVEVQDLRSKKIYRSAREAARVLGVERQFVLREIKREENALLKQSHVETIGHSELVPSIDELKRRTSLIDPSLPMKVRVFRSPDGKLYETNNLNWFAQVHGLQSPLLSSLANGFQDSHLGWTRPFGSYQLRLITPSKREDVVVQEGTTIFDLNDPGDRLRAYLTPDEGMQVFVMPESTILKDPETKLREYAKLHRLEIICCKKRG</sequence>
<dbReference type="InterPro" id="IPR013324">
    <property type="entry name" value="RNA_pol_sigma_r3/r4-like"/>
</dbReference>
<keyword evidence="2" id="KW-0731">Sigma factor</keyword>
<name>A0A1Z4JP93_LEPBY</name>